<evidence type="ECO:0000313" key="2">
    <source>
        <dbReference type="Proteomes" id="UP000636187"/>
    </source>
</evidence>
<gene>
    <name evidence="1" type="ORF">H6G48_24615</name>
</gene>
<dbReference type="RefSeq" id="WP_190723723.1">
    <property type="nucleotide sequence ID" value="NZ_JACJSW010000228.1"/>
</dbReference>
<dbReference type="Proteomes" id="UP000636187">
    <property type="component" value="Unassembled WGS sequence"/>
</dbReference>
<organism evidence="1 2">
    <name type="scientific">Microcystis flos-aquae FACHB-1344</name>
    <dbReference type="NCBI Taxonomy" id="2692899"/>
    <lineage>
        <taxon>Bacteria</taxon>
        <taxon>Bacillati</taxon>
        <taxon>Cyanobacteriota</taxon>
        <taxon>Cyanophyceae</taxon>
        <taxon>Oscillatoriophycideae</taxon>
        <taxon>Chroococcales</taxon>
        <taxon>Microcystaceae</taxon>
        <taxon>Microcystis</taxon>
    </lineage>
</organism>
<name>A0ABR8I0Q9_9CHRO</name>
<reference evidence="1 2" key="1">
    <citation type="journal article" date="2020" name="ISME J.">
        <title>Comparative genomics reveals insights into cyanobacterial evolution and habitat adaptation.</title>
        <authorList>
            <person name="Chen M.Y."/>
            <person name="Teng W.K."/>
            <person name="Zhao L."/>
            <person name="Hu C.X."/>
            <person name="Zhou Y.K."/>
            <person name="Han B.P."/>
            <person name="Song L.R."/>
            <person name="Shu W.S."/>
        </authorList>
    </citation>
    <scope>NUCLEOTIDE SEQUENCE [LARGE SCALE GENOMIC DNA]</scope>
    <source>
        <strain evidence="1 2">FACHB-1344</strain>
    </source>
</reference>
<protein>
    <submittedName>
        <fullName evidence="1">Uncharacterized protein</fullName>
    </submittedName>
</protein>
<comment type="caution">
    <text evidence="1">The sequence shown here is derived from an EMBL/GenBank/DDBJ whole genome shotgun (WGS) entry which is preliminary data.</text>
</comment>
<dbReference type="EMBL" id="JACJSW010000228">
    <property type="protein sequence ID" value="MBD2624673.1"/>
    <property type="molecule type" value="Genomic_DNA"/>
</dbReference>
<accession>A0ABR8I0Q9</accession>
<keyword evidence="2" id="KW-1185">Reference proteome</keyword>
<sequence>MSSYWVQIRETFHKSKAFSKSNHCPKLGLQVSPLNPLAVANFDNIIG</sequence>
<proteinExistence type="predicted"/>
<evidence type="ECO:0000313" key="1">
    <source>
        <dbReference type="EMBL" id="MBD2624673.1"/>
    </source>
</evidence>